<dbReference type="Pfam" id="PF00481">
    <property type="entry name" value="PP2C"/>
    <property type="match status" value="1"/>
</dbReference>
<dbReference type="GO" id="GO:0004722">
    <property type="term" value="F:protein serine/threonine phosphatase activity"/>
    <property type="evidence" value="ECO:0007669"/>
    <property type="project" value="InterPro"/>
</dbReference>
<evidence type="ECO:0000256" key="2">
    <source>
        <dbReference type="ARBA" id="ARBA00006702"/>
    </source>
</evidence>
<evidence type="ECO:0000256" key="1">
    <source>
        <dbReference type="ARBA" id="ARBA00004170"/>
    </source>
</evidence>
<dbReference type="Gene3D" id="3.60.40.10">
    <property type="entry name" value="PPM-type phosphatase domain"/>
    <property type="match status" value="1"/>
</dbReference>
<dbReference type="InterPro" id="IPR036457">
    <property type="entry name" value="PPM-type-like_dom_sf"/>
</dbReference>
<dbReference type="GO" id="GO:0016020">
    <property type="term" value="C:membrane"/>
    <property type="evidence" value="ECO:0007669"/>
    <property type="project" value="UniProtKB-SubCell"/>
</dbReference>
<gene>
    <name evidence="8" type="ORF">ASTO00021_LOCUS11137</name>
</gene>
<evidence type="ECO:0000256" key="3">
    <source>
        <dbReference type="ARBA" id="ARBA00022723"/>
    </source>
</evidence>
<dbReference type="SMART" id="SM00332">
    <property type="entry name" value="PP2Cc"/>
    <property type="match status" value="1"/>
</dbReference>
<name>A0A7S3PJ58_9STRA</name>
<evidence type="ECO:0000256" key="5">
    <source>
        <dbReference type="ARBA" id="ARBA00022912"/>
    </source>
</evidence>
<dbReference type="InterPro" id="IPR015655">
    <property type="entry name" value="PP2C"/>
</dbReference>
<evidence type="ECO:0000313" key="8">
    <source>
        <dbReference type="EMBL" id="CAE0441006.1"/>
    </source>
</evidence>
<proteinExistence type="inferred from homology"/>
<dbReference type="PROSITE" id="PS01032">
    <property type="entry name" value="PPM_1"/>
    <property type="match status" value="1"/>
</dbReference>
<dbReference type="CDD" id="cd00143">
    <property type="entry name" value="PP2Cc"/>
    <property type="match status" value="1"/>
</dbReference>
<evidence type="ECO:0000256" key="4">
    <source>
        <dbReference type="ARBA" id="ARBA00022801"/>
    </source>
</evidence>
<dbReference type="EMBL" id="HBIN01014699">
    <property type="protein sequence ID" value="CAE0441006.1"/>
    <property type="molecule type" value="Transcribed_RNA"/>
</dbReference>
<dbReference type="AlphaFoldDB" id="A0A7S3PJ58"/>
<dbReference type="PROSITE" id="PS51746">
    <property type="entry name" value="PPM_2"/>
    <property type="match status" value="1"/>
</dbReference>
<comment type="similarity">
    <text evidence="2 6">Belongs to the PP2C family.</text>
</comment>
<reference evidence="8" key="1">
    <citation type="submission" date="2021-01" db="EMBL/GenBank/DDBJ databases">
        <authorList>
            <person name="Corre E."/>
            <person name="Pelletier E."/>
            <person name="Niang G."/>
            <person name="Scheremetjew M."/>
            <person name="Finn R."/>
            <person name="Kale V."/>
            <person name="Holt S."/>
            <person name="Cochrane G."/>
            <person name="Meng A."/>
            <person name="Brown T."/>
            <person name="Cohen L."/>
        </authorList>
    </citation>
    <scope>NUCLEOTIDE SEQUENCE</scope>
    <source>
        <strain evidence="8">GSBS06</strain>
    </source>
</reference>
<feature type="domain" description="PPM-type phosphatase" evidence="7">
    <location>
        <begin position="13"/>
        <end position="274"/>
    </location>
</feature>
<dbReference type="SUPFAM" id="SSF81606">
    <property type="entry name" value="PP2C-like"/>
    <property type="match status" value="1"/>
</dbReference>
<accession>A0A7S3PJ58</accession>
<keyword evidence="5 6" id="KW-0904">Protein phosphatase</keyword>
<organism evidence="8">
    <name type="scientific">Aplanochytrium stocchinoi</name>
    <dbReference type="NCBI Taxonomy" id="215587"/>
    <lineage>
        <taxon>Eukaryota</taxon>
        <taxon>Sar</taxon>
        <taxon>Stramenopiles</taxon>
        <taxon>Bigyra</taxon>
        <taxon>Labyrinthulomycetes</taxon>
        <taxon>Thraustochytrida</taxon>
        <taxon>Thraustochytriidae</taxon>
        <taxon>Aplanochytrium</taxon>
    </lineage>
</organism>
<evidence type="ECO:0000259" key="7">
    <source>
        <dbReference type="PROSITE" id="PS51746"/>
    </source>
</evidence>
<evidence type="ECO:0000256" key="6">
    <source>
        <dbReference type="RuleBase" id="RU003465"/>
    </source>
</evidence>
<sequence length="274" mass="30318">MMAEEQIWSSVRGVSEWEEMNPACRKTMEDAHVAIDNFAGRPGQGLFAVFDGHGGRGIVDYLSKNFCNVLETELGYDGGNRSINECLTSAYLITDIQTSQEGLMSSGSTAASCLIRTEECGDANELRRVCYCANVGDTRAVLCRRGGTAQRLTFDHKASDPSEIKRIEEAGGFILRKRVLGILSVSRSFGDHAMKKFVVARPFTTTTMLTDTDRFLIVACDGIWDVFTDEEAVTYVCEILDEEKVPENEAARRLVQEAINRGSQDNVTVLIVYL</sequence>
<dbReference type="PANTHER" id="PTHR13832">
    <property type="entry name" value="PROTEIN PHOSPHATASE 2C"/>
    <property type="match status" value="1"/>
</dbReference>
<keyword evidence="3" id="KW-0479">Metal-binding</keyword>
<dbReference type="PANTHER" id="PTHR13832:SF837">
    <property type="entry name" value="PROTEIN PHOSPHATASE 2C-LIKE DOMAIN-CONTAINING PROTEIN 1"/>
    <property type="match status" value="1"/>
</dbReference>
<keyword evidence="4 6" id="KW-0378">Hydrolase</keyword>
<dbReference type="GO" id="GO:0046872">
    <property type="term" value="F:metal ion binding"/>
    <property type="evidence" value="ECO:0007669"/>
    <property type="project" value="UniProtKB-KW"/>
</dbReference>
<comment type="subcellular location">
    <subcellularLocation>
        <location evidence="1">Membrane</location>
        <topology evidence="1">Peripheral membrane protein</topology>
    </subcellularLocation>
</comment>
<dbReference type="InterPro" id="IPR001932">
    <property type="entry name" value="PPM-type_phosphatase-like_dom"/>
</dbReference>
<protein>
    <recommendedName>
        <fullName evidence="7">PPM-type phosphatase domain-containing protein</fullName>
    </recommendedName>
</protein>
<dbReference type="InterPro" id="IPR000222">
    <property type="entry name" value="PP2C_BS"/>
</dbReference>